<evidence type="ECO:0000313" key="2">
    <source>
        <dbReference type="Proteomes" id="UP000076584"/>
    </source>
</evidence>
<comment type="caution">
    <text evidence="1">The sequence shown here is derived from an EMBL/GenBank/DDBJ whole genome shotgun (WGS) entry which is preliminary data.</text>
</comment>
<dbReference type="OrthoDB" id="4837989at2759"/>
<dbReference type="EMBL" id="LFIW01000610">
    <property type="protein sequence ID" value="KZL85551.1"/>
    <property type="molecule type" value="Genomic_DNA"/>
</dbReference>
<evidence type="ECO:0000313" key="1">
    <source>
        <dbReference type="EMBL" id="KZL85551.1"/>
    </source>
</evidence>
<proteinExistence type="predicted"/>
<protein>
    <submittedName>
        <fullName evidence="1">Uncharacterized protein</fullName>
    </submittedName>
</protein>
<gene>
    <name evidence="1" type="ORF">CI238_04619</name>
</gene>
<organism evidence="1 2">
    <name type="scientific">Colletotrichum incanum</name>
    <name type="common">Soybean anthracnose fungus</name>
    <dbReference type="NCBI Taxonomy" id="1573173"/>
    <lineage>
        <taxon>Eukaryota</taxon>
        <taxon>Fungi</taxon>
        <taxon>Dikarya</taxon>
        <taxon>Ascomycota</taxon>
        <taxon>Pezizomycotina</taxon>
        <taxon>Sordariomycetes</taxon>
        <taxon>Hypocreomycetidae</taxon>
        <taxon>Glomerellales</taxon>
        <taxon>Glomerellaceae</taxon>
        <taxon>Colletotrichum</taxon>
        <taxon>Colletotrichum spaethianum species complex</taxon>
    </lineage>
</organism>
<dbReference type="Proteomes" id="UP000076584">
    <property type="component" value="Unassembled WGS sequence"/>
</dbReference>
<accession>A0A162N4W1</accession>
<sequence length="87" mass="8731">MRFSTALTIFAATLVVAAPTPADENLKVSEKDDDGKKVGGSIAACETATAAEQVACITNCGKDAACITSCSAKAVAGYTSCAGVKRI</sequence>
<reference evidence="1 2" key="1">
    <citation type="submission" date="2015-06" db="EMBL/GenBank/DDBJ databases">
        <title>Survival trade-offs in plant roots during colonization by closely related pathogenic and mutualistic fungi.</title>
        <authorList>
            <person name="Hacquard S."/>
            <person name="Kracher B."/>
            <person name="Hiruma K."/>
            <person name="Weinman A."/>
            <person name="Muench P."/>
            <person name="Garrido Oter R."/>
            <person name="Ver Loren van Themaat E."/>
            <person name="Dallerey J.-F."/>
            <person name="Damm U."/>
            <person name="Henrissat B."/>
            <person name="Lespinet O."/>
            <person name="Thon M."/>
            <person name="Kemen E."/>
            <person name="McHardy A.C."/>
            <person name="Schulze-Lefert P."/>
            <person name="O'Connell R.J."/>
        </authorList>
    </citation>
    <scope>NUCLEOTIDE SEQUENCE [LARGE SCALE GENOMIC DNA]</scope>
    <source>
        <strain evidence="1 2">MAFF 238704</strain>
    </source>
</reference>
<dbReference type="AlphaFoldDB" id="A0A162N4W1"/>
<name>A0A162N4W1_COLIC</name>
<keyword evidence="2" id="KW-1185">Reference proteome</keyword>